<gene>
    <name evidence="1" type="ORF">B456_013G199700</name>
</gene>
<dbReference type="OMA" id="HKFQKEK"/>
<organism evidence="1 2">
    <name type="scientific">Gossypium raimondii</name>
    <name type="common">Peruvian cotton</name>
    <name type="synonym">Gossypium klotzschianum subsp. raimondii</name>
    <dbReference type="NCBI Taxonomy" id="29730"/>
    <lineage>
        <taxon>Eukaryota</taxon>
        <taxon>Viridiplantae</taxon>
        <taxon>Streptophyta</taxon>
        <taxon>Embryophyta</taxon>
        <taxon>Tracheophyta</taxon>
        <taxon>Spermatophyta</taxon>
        <taxon>Magnoliopsida</taxon>
        <taxon>eudicotyledons</taxon>
        <taxon>Gunneridae</taxon>
        <taxon>Pentapetalae</taxon>
        <taxon>rosids</taxon>
        <taxon>malvids</taxon>
        <taxon>Malvales</taxon>
        <taxon>Malvaceae</taxon>
        <taxon>Malvoideae</taxon>
        <taxon>Gossypium</taxon>
    </lineage>
</organism>
<accession>A0A0D2VG94</accession>
<dbReference type="AlphaFoldDB" id="A0A0D2VG94"/>
<keyword evidence="2" id="KW-1185">Reference proteome</keyword>
<dbReference type="Gramene" id="KJB82511">
    <property type="protein sequence ID" value="KJB82511"/>
    <property type="gene ID" value="B456_013G199700"/>
</dbReference>
<sequence length="68" mass="7851">MLDKRRGKFLASMNGGKSRINKKGRGESRVTKFLKFLKCLKHAILGSLLISSNKRQIQAHHKFQKEKQ</sequence>
<name>A0A0D2VG94_GOSRA</name>
<evidence type="ECO:0000313" key="1">
    <source>
        <dbReference type="EMBL" id="KJB82511.1"/>
    </source>
</evidence>
<dbReference type="EMBL" id="CM001752">
    <property type="protein sequence ID" value="KJB82511.1"/>
    <property type="molecule type" value="Genomic_DNA"/>
</dbReference>
<reference evidence="1 2" key="1">
    <citation type="journal article" date="2012" name="Nature">
        <title>Repeated polyploidization of Gossypium genomes and the evolution of spinnable cotton fibres.</title>
        <authorList>
            <person name="Paterson A.H."/>
            <person name="Wendel J.F."/>
            <person name="Gundlach H."/>
            <person name="Guo H."/>
            <person name="Jenkins J."/>
            <person name="Jin D."/>
            <person name="Llewellyn D."/>
            <person name="Showmaker K.C."/>
            <person name="Shu S."/>
            <person name="Udall J."/>
            <person name="Yoo M.J."/>
            <person name="Byers R."/>
            <person name="Chen W."/>
            <person name="Doron-Faigenboim A."/>
            <person name="Duke M.V."/>
            <person name="Gong L."/>
            <person name="Grimwood J."/>
            <person name="Grover C."/>
            <person name="Grupp K."/>
            <person name="Hu G."/>
            <person name="Lee T.H."/>
            <person name="Li J."/>
            <person name="Lin L."/>
            <person name="Liu T."/>
            <person name="Marler B.S."/>
            <person name="Page J.T."/>
            <person name="Roberts A.W."/>
            <person name="Romanel E."/>
            <person name="Sanders W.S."/>
            <person name="Szadkowski E."/>
            <person name="Tan X."/>
            <person name="Tang H."/>
            <person name="Xu C."/>
            <person name="Wang J."/>
            <person name="Wang Z."/>
            <person name="Zhang D."/>
            <person name="Zhang L."/>
            <person name="Ashrafi H."/>
            <person name="Bedon F."/>
            <person name="Bowers J.E."/>
            <person name="Brubaker C.L."/>
            <person name="Chee P.W."/>
            <person name="Das S."/>
            <person name="Gingle A.R."/>
            <person name="Haigler C.H."/>
            <person name="Harker D."/>
            <person name="Hoffmann L.V."/>
            <person name="Hovav R."/>
            <person name="Jones D.C."/>
            <person name="Lemke C."/>
            <person name="Mansoor S."/>
            <person name="ur Rahman M."/>
            <person name="Rainville L.N."/>
            <person name="Rambani A."/>
            <person name="Reddy U.K."/>
            <person name="Rong J.K."/>
            <person name="Saranga Y."/>
            <person name="Scheffler B.E."/>
            <person name="Scheffler J.A."/>
            <person name="Stelly D.M."/>
            <person name="Triplett B.A."/>
            <person name="Van Deynze A."/>
            <person name="Vaslin M.F."/>
            <person name="Waghmare V.N."/>
            <person name="Walford S.A."/>
            <person name="Wright R.J."/>
            <person name="Zaki E.A."/>
            <person name="Zhang T."/>
            <person name="Dennis E.S."/>
            <person name="Mayer K.F."/>
            <person name="Peterson D.G."/>
            <person name="Rokhsar D.S."/>
            <person name="Wang X."/>
            <person name="Schmutz J."/>
        </authorList>
    </citation>
    <scope>NUCLEOTIDE SEQUENCE [LARGE SCALE GENOMIC DNA]</scope>
</reference>
<evidence type="ECO:0000313" key="2">
    <source>
        <dbReference type="Proteomes" id="UP000032304"/>
    </source>
</evidence>
<proteinExistence type="predicted"/>
<dbReference type="Proteomes" id="UP000032304">
    <property type="component" value="Chromosome 13"/>
</dbReference>
<protein>
    <submittedName>
        <fullName evidence="1">Uncharacterized protein</fullName>
    </submittedName>
</protein>